<dbReference type="KEGG" id="cmm:NC80_03330"/>
<name>A0A097KFG2_CHLMR</name>
<organism evidence="1 2">
    <name type="scientific">Chlamydia muridarum</name>
    <dbReference type="NCBI Taxonomy" id="83560"/>
    <lineage>
        <taxon>Bacteria</taxon>
        <taxon>Pseudomonadati</taxon>
        <taxon>Chlamydiota</taxon>
        <taxon>Chlamydiia</taxon>
        <taxon>Chlamydiales</taxon>
        <taxon>Chlamydiaceae</taxon>
        <taxon>Chlamydia/Chlamydophila group</taxon>
        <taxon>Chlamydia</taxon>
    </lineage>
</organism>
<dbReference type="KEGG" id="cmg:NC81_03350"/>
<proteinExistence type="predicted"/>
<dbReference type="Proteomes" id="UP000260363">
    <property type="component" value="Chromosome"/>
</dbReference>
<evidence type="ECO:0000313" key="2">
    <source>
        <dbReference type="Proteomes" id="UP000260363"/>
    </source>
</evidence>
<dbReference type="AlphaFoldDB" id="A0A097KFG2"/>
<protein>
    <submittedName>
        <fullName evidence="1">Uncharacterized protein</fullName>
    </submittedName>
</protein>
<evidence type="ECO:0000313" key="1">
    <source>
        <dbReference type="EMBL" id="AJR10733.1"/>
    </source>
</evidence>
<gene>
    <name evidence="1" type="ORF">BD36_03535</name>
</gene>
<dbReference type="EMBL" id="CP007217">
    <property type="protein sequence ID" value="AJR10733.1"/>
    <property type="molecule type" value="Genomic_DNA"/>
</dbReference>
<reference evidence="1 2" key="1">
    <citation type="submission" date="2014-02" db="EMBL/GenBank/DDBJ databases">
        <authorList>
            <person name="Chen C."/>
            <person name="Conrad T.A."/>
            <person name="Zhou Z."/>
            <person name="Lai Z."/>
            <person name="Zhong G."/>
        </authorList>
    </citation>
    <scope>NUCLEOTIDE SEQUENCE [LARGE SCALE GENOMIC DNA]</scope>
    <source>
        <strain evidence="1 2">Nigg3-28</strain>
    </source>
</reference>
<dbReference type="GeneID" id="23334627"/>
<sequence>MLKQKCRLFFIQGVMCLTCSLLCYCRKLLKGRVAYADEALFQAFLTTLVDVISDIKQLPNGSE</sequence>
<accession>A0A097KFG2</accession>
<dbReference type="KEGG" id="cmx:DNC_03355"/>
<dbReference type="STRING" id="83560.NC80_03330"/>
<dbReference type="RefSeq" id="WP_010231145.1">
    <property type="nucleotide sequence ID" value="NZ_CP007217.1"/>
</dbReference>
<dbReference type="PATRIC" id="fig|83560.10.peg.679"/>